<sequence>MRMPSRGEPLEGSVVSRVSGAVEHRVLRALPHGRSAAGTGLPSSLGVVLVGWDEERTARCVRILDRWLGTAARGRPVAAVLVDNSGALSERTRVAFPGPSLRGSNDNGEFSGFDEGIAFLRQCGNVADAWLLLNDRFASYDDSYFQRFAAGAVDLAVRHSLAVGRLEPFPRPVRLAGQLRDWYIRTTFVLLPDVLLQAVGGSVSLVSATEWEGMVGSALPGPGQRPHITGVDPEWTAQVFDYLTDLSTDPAHRWYRAAAPTAANWPELRAKMRSIYLEHLLSARLSAAGADLTELLLASFAASAGPGRVQDEILAMRSSAPSAAAVRRSGSVRLRTLARVLGAGLRR</sequence>
<dbReference type="RefSeq" id="WP_166279805.1">
    <property type="nucleotide sequence ID" value="NZ_JAANNP010000002.1"/>
</dbReference>
<dbReference type="EMBL" id="JAANNP010000002">
    <property type="protein sequence ID" value="NHC13425.1"/>
    <property type="molecule type" value="Genomic_DNA"/>
</dbReference>
<organism evidence="1 2">
    <name type="scientific">Motilibacter deserti</name>
    <dbReference type="NCBI Taxonomy" id="2714956"/>
    <lineage>
        <taxon>Bacteria</taxon>
        <taxon>Bacillati</taxon>
        <taxon>Actinomycetota</taxon>
        <taxon>Actinomycetes</taxon>
        <taxon>Motilibacterales</taxon>
        <taxon>Motilibacteraceae</taxon>
        <taxon>Motilibacter</taxon>
    </lineage>
</organism>
<evidence type="ECO:0000313" key="2">
    <source>
        <dbReference type="Proteomes" id="UP000800981"/>
    </source>
</evidence>
<proteinExistence type="predicted"/>
<evidence type="ECO:0008006" key="3">
    <source>
        <dbReference type="Google" id="ProtNLM"/>
    </source>
</evidence>
<dbReference type="Proteomes" id="UP000800981">
    <property type="component" value="Unassembled WGS sequence"/>
</dbReference>
<evidence type="ECO:0000313" key="1">
    <source>
        <dbReference type="EMBL" id="NHC13425.1"/>
    </source>
</evidence>
<reference evidence="1 2" key="1">
    <citation type="submission" date="2020-03" db="EMBL/GenBank/DDBJ databases">
        <title>Two novel Motilibacter sp.</title>
        <authorList>
            <person name="Liu S."/>
        </authorList>
    </citation>
    <scope>NUCLEOTIDE SEQUENCE [LARGE SCALE GENOMIC DNA]</scope>
    <source>
        <strain evidence="1 2">E257</strain>
    </source>
</reference>
<accession>A0ABX0GUK8</accession>
<comment type="caution">
    <text evidence="1">The sequence shown here is derived from an EMBL/GenBank/DDBJ whole genome shotgun (WGS) entry which is preliminary data.</text>
</comment>
<keyword evidence="2" id="KW-1185">Reference proteome</keyword>
<protein>
    <recommendedName>
        <fullName evidence="3">Glycosyl transferase family 2</fullName>
    </recommendedName>
</protein>
<gene>
    <name evidence="1" type="ORF">G9H71_06475</name>
</gene>
<name>A0ABX0GUK8_9ACTN</name>